<reference evidence="10 11" key="1">
    <citation type="journal article" date="2018" name="bioRxiv">
        <title>Evidence of independent acquisition and adaption of ultra-small bacteria to human hosts across the highly diverse yet reduced genomes of the phylum Saccharibacteria.</title>
        <authorList>
            <person name="McLean J.S."/>
            <person name="Bor B."/>
            <person name="To T.T."/>
            <person name="Liu Q."/>
            <person name="Kearns K.A."/>
            <person name="Solden L.M."/>
            <person name="Wrighton K.C."/>
            <person name="He X."/>
            <person name="Shi W."/>
        </authorList>
    </citation>
    <scope>NUCLEOTIDE SEQUENCE [LARGE SCALE GENOMIC DNA]</scope>
    <source>
        <strain evidence="10 11">TM7_G3_2_Rum_HOT_351B</strain>
    </source>
</reference>
<evidence type="ECO:0000256" key="3">
    <source>
        <dbReference type="ARBA" id="ARBA00009736"/>
    </source>
</evidence>
<comment type="subunit">
    <text evidence="4">Homodimer.</text>
</comment>
<keyword evidence="8" id="KW-0460">Magnesium</keyword>
<evidence type="ECO:0000313" key="11">
    <source>
        <dbReference type="Proteomes" id="UP001191019"/>
    </source>
</evidence>
<comment type="similarity">
    <text evidence="3">Belongs to the eukaryotic PMM family.</text>
</comment>
<dbReference type="RefSeq" id="WP_129734801.1">
    <property type="nucleotide sequence ID" value="NZ_PRLM01000003.1"/>
</dbReference>
<evidence type="ECO:0000256" key="2">
    <source>
        <dbReference type="ARBA" id="ARBA00004699"/>
    </source>
</evidence>
<dbReference type="InterPro" id="IPR043169">
    <property type="entry name" value="PMM_cap"/>
</dbReference>
<dbReference type="EC" id="5.4.2.8" evidence="5"/>
<organism evidence="10 11">
    <name type="scientific">Candidatus Nanosyncoccus alces</name>
    <dbReference type="NCBI Taxonomy" id="2171997"/>
    <lineage>
        <taxon>Bacteria</taxon>
        <taxon>Candidatus Saccharimonadota</taxon>
        <taxon>Candidatus Nanosyncoccalia</taxon>
        <taxon>Candidatus Nanosyncoccales</taxon>
        <taxon>Candidatus Nanosyncoccaceae</taxon>
        <taxon>Candidatus Nanosyncoccus</taxon>
    </lineage>
</organism>
<dbReference type="Gene3D" id="3.40.50.1000">
    <property type="entry name" value="HAD superfamily/HAD-like"/>
    <property type="match status" value="1"/>
</dbReference>
<dbReference type="InterPro" id="IPR006379">
    <property type="entry name" value="HAD-SF_hydro_IIB"/>
</dbReference>
<proteinExistence type="inferred from homology"/>
<dbReference type="NCBIfam" id="TIGR01484">
    <property type="entry name" value="HAD-SF-IIB"/>
    <property type="match status" value="1"/>
</dbReference>
<comment type="caution">
    <text evidence="10">The sequence shown here is derived from an EMBL/GenBank/DDBJ whole genome shotgun (WGS) entry which is preliminary data.</text>
</comment>
<keyword evidence="6" id="KW-0963">Cytoplasm</keyword>
<dbReference type="Proteomes" id="UP001191019">
    <property type="component" value="Unassembled WGS sequence"/>
</dbReference>
<comment type="subcellular location">
    <subcellularLocation>
        <location evidence="1">Cytoplasm</location>
    </subcellularLocation>
</comment>
<evidence type="ECO:0000256" key="6">
    <source>
        <dbReference type="ARBA" id="ARBA00022490"/>
    </source>
</evidence>
<evidence type="ECO:0000256" key="4">
    <source>
        <dbReference type="ARBA" id="ARBA00011738"/>
    </source>
</evidence>
<dbReference type="InterPro" id="IPR023214">
    <property type="entry name" value="HAD_sf"/>
</dbReference>
<name>A0ABY0FLX3_9BACT</name>
<dbReference type="Pfam" id="PF03332">
    <property type="entry name" value="PMM"/>
    <property type="match status" value="1"/>
</dbReference>
<evidence type="ECO:0000256" key="9">
    <source>
        <dbReference type="ARBA" id="ARBA00023235"/>
    </source>
</evidence>
<keyword evidence="9" id="KW-0413">Isomerase</keyword>
<sequence>MKKVLAFDIDQTLNVAKTPITDDIADLLVKCLAHFEICPISGQKFDQFLIQIVDRLPHPTPELLSHLHLFVAQGTQYYRFNTTKNDWEQVYNYPLTDEQVAKITETIEKSARELGYWEEDKLQPGDEIIENRLSQVTFSALGQKAGTDAKYAWDPDCKKREAICARCRELAPEFEYEIGGTTSINAITPGMNKVFGMTHLLEELNVEKEDILYFGDMTQPGGNDYPVVQMGIDTITVRNHEDTAFCLRGILGIL</sequence>
<comment type="pathway">
    <text evidence="2">Nucleotide-sugar biosynthesis; GDP-alpha-D-mannose biosynthesis; alpha-D-mannose 1-phosphate from D-fructose 6-phosphate: step 2/2.</text>
</comment>
<keyword evidence="7" id="KW-0479">Metal-binding</keyword>
<evidence type="ECO:0000256" key="8">
    <source>
        <dbReference type="ARBA" id="ARBA00022842"/>
    </source>
</evidence>
<dbReference type="InterPro" id="IPR005002">
    <property type="entry name" value="PMM"/>
</dbReference>
<accession>A0ABY0FLX3</accession>
<dbReference type="EMBL" id="PRLM01000003">
    <property type="protein sequence ID" value="RYC74812.1"/>
    <property type="molecule type" value="Genomic_DNA"/>
</dbReference>
<keyword evidence="11" id="KW-1185">Reference proteome</keyword>
<evidence type="ECO:0000313" key="10">
    <source>
        <dbReference type="EMBL" id="RYC74812.1"/>
    </source>
</evidence>
<dbReference type="Gene3D" id="3.30.1240.20">
    <property type="match status" value="1"/>
</dbReference>
<dbReference type="InterPro" id="IPR036412">
    <property type="entry name" value="HAD-like_sf"/>
</dbReference>
<dbReference type="SUPFAM" id="SSF56784">
    <property type="entry name" value="HAD-like"/>
    <property type="match status" value="1"/>
</dbReference>
<evidence type="ECO:0000256" key="1">
    <source>
        <dbReference type="ARBA" id="ARBA00004496"/>
    </source>
</evidence>
<reference evidence="10 11" key="2">
    <citation type="journal article" date="2020" name="Cell Rep.">
        <title>Acquisition and Adaptation of Ultra-small Parasitic Reduced Genome Bacteria to Mammalian Hosts.</title>
        <authorList>
            <person name="McLean J.S."/>
            <person name="Bor B."/>
            <person name="Kerns K.A."/>
            <person name="Liu Q."/>
            <person name="To T.T."/>
            <person name="Solden L."/>
            <person name="Hendrickson E.L."/>
            <person name="Wrighton K."/>
            <person name="Shi W."/>
            <person name="He X."/>
        </authorList>
    </citation>
    <scope>NUCLEOTIDE SEQUENCE [LARGE SCALE GENOMIC DNA]</scope>
    <source>
        <strain evidence="10 11">TM7_G3_2_Rum_HOT_351B</strain>
    </source>
</reference>
<evidence type="ECO:0000256" key="5">
    <source>
        <dbReference type="ARBA" id="ARBA00012730"/>
    </source>
</evidence>
<gene>
    <name evidence="10" type="ORF">G3RUM_00359</name>
</gene>
<protein>
    <recommendedName>
        <fullName evidence="5">phosphomannomutase</fullName>
        <ecNumber evidence="5">5.4.2.8</ecNumber>
    </recommendedName>
</protein>
<evidence type="ECO:0000256" key="7">
    <source>
        <dbReference type="ARBA" id="ARBA00022723"/>
    </source>
</evidence>